<reference evidence="1" key="1">
    <citation type="submission" date="2018-02" db="EMBL/GenBank/DDBJ databases">
        <title>Rhizophora mucronata_Transcriptome.</title>
        <authorList>
            <person name="Meera S.P."/>
            <person name="Sreeshan A."/>
            <person name="Augustine A."/>
        </authorList>
    </citation>
    <scope>NUCLEOTIDE SEQUENCE</scope>
    <source>
        <tissue evidence="1">Leaf</tissue>
    </source>
</reference>
<accession>A0A2P2R314</accession>
<evidence type="ECO:0000313" key="1">
    <source>
        <dbReference type="EMBL" id="MBX73608.1"/>
    </source>
</evidence>
<dbReference type="AlphaFoldDB" id="A0A2P2R314"/>
<name>A0A2P2R314_RHIMU</name>
<proteinExistence type="predicted"/>
<protein>
    <submittedName>
        <fullName evidence="1">Uncharacterized protein</fullName>
    </submittedName>
</protein>
<dbReference type="EMBL" id="GGEC01093124">
    <property type="protein sequence ID" value="MBX73608.1"/>
    <property type="molecule type" value="Transcribed_RNA"/>
</dbReference>
<sequence>MPPGAGNDSSRTIRGNRHQTVTLSYIPMGYRCKTCFTL</sequence>
<organism evidence="1">
    <name type="scientific">Rhizophora mucronata</name>
    <name type="common">Asiatic mangrove</name>
    <dbReference type="NCBI Taxonomy" id="61149"/>
    <lineage>
        <taxon>Eukaryota</taxon>
        <taxon>Viridiplantae</taxon>
        <taxon>Streptophyta</taxon>
        <taxon>Embryophyta</taxon>
        <taxon>Tracheophyta</taxon>
        <taxon>Spermatophyta</taxon>
        <taxon>Magnoliopsida</taxon>
        <taxon>eudicotyledons</taxon>
        <taxon>Gunneridae</taxon>
        <taxon>Pentapetalae</taxon>
        <taxon>rosids</taxon>
        <taxon>fabids</taxon>
        <taxon>Malpighiales</taxon>
        <taxon>Rhizophoraceae</taxon>
        <taxon>Rhizophora</taxon>
    </lineage>
</organism>